<evidence type="ECO:0000259" key="10">
    <source>
        <dbReference type="PROSITE" id="PS51545"/>
    </source>
</evidence>
<dbReference type="Gene3D" id="1.10.1070.11">
    <property type="entry name" value="Phosphatidylinositol 3-/4-kinase, catalytic domain"/>
    <property type="match status" value="1"/>
</dbReference>
<dbReference type="EC" id="2.7.1.137" evidence="2"/>
<dbReference type="Gene3D" id="3.30.1010.10">
    <property type="entry name" value="Phosphatidylinositol 3-kinase Catalytic Subunit, Chain A, domain 4"/>
    <property type="match status" value="1"/>
</dbReference>
<dbReference type="GO" id="GO:0048015">
    <property type="term" value="P:phosphatidylinositol-mediated signaling"/>
    <property type="evidence" value="ECO:0007669"/>
    <property type="project" value="TreeGrafter"/>
</dbReference>
<dbReference type="AlphaFoldDB" id="A0A0C6DWC1"/>
<evidence type="ECO:0000259" key="8">
    <source>
        <dbReference type="PROSITE" id="PS50290"/>
    </source>
</evidence>
<dbReference type="SUPFAM" id="SSF49562">
    <property type="entry name" value="C2 domain (Calcium/lipid-binding domain, CaLB)"/>
    <property type="match status" value="1"/>
</dbReference>
<dbReference type="GO" id="GO:0005886">
    <property type="term" value="C:plasma membrane"/>
    <property type="evidence" value="ECO:0007669"/>
    <property type="project" value="TreeGrafter"/>
</dbReference>
<accession>A0A0C6DWC1</accession>
<dbReference type="SMART" id="SM00144">
    <property type="entry name" value="PI3K_rbd"/>
    <property type="match status" value="1"/>
</dbReference>
<reference evidence="13" key="1">
    <citation type="submission" date="2015-01" db="EMBL/GenBank/DDBJ databases">
        <title>1-methyladenine signaling.</title>
        <authorList>
            <person name="Hiraoka D."/>
            <person name="Kishimoto T."/>
        </authorList>
    </citation>
    <scope>NUCLEOTIDE SEQUENCE</scope>
</reference>
<dbReference type="PROSITE" id="PS51547">
    <property type="entry name" value="C2_PI3K"/>
    <property type="match status" value="1"/>
</dbReference>
<dbReference type="SMART" id="SM00146">
    <property type="entry name" value="PI3Kc"/>
    <property type="match status" value="1"/>
</dbReference>
<evidence type="ECO:0000259" key="11">
    <source>
        <dbReference type="PROSITE" id="PS51546"/>
    </source>
</evidence>
<evidence type="ECO:0000256" key="4">
    <source>
        <dbReference type="ARBA" id="ARBA00022741"/>
    </source>
</evidence>
<keyword evidence="4" id="KW-0547">Nucleotide-binding</keyword>
<proteinExistence type="evidence at transcript level"/>
<dbReference type="InterPro" id="IPR036940">
    <property type="entry name" value="PI3/4_kinase_cat_sf"/>
</dbReference>
<evidence type="ECO:0000256" key="1">
    <source>
        <dbReference type="ARBA" id="ARBA00001498"/>
    </source>
</evidence>
<dbReference type="Gene3D" id="2.60.40.150">
    <property type="entry name" value="C2 domain"/>
    <property type="match status" value="1"/>
</dbReference>
<evidence type="ECO:0000259" key="9">
    <source>
        <dbReference type="PROSITE" id="PS51544"/>
    </source>
</evidence>
<comment type="similarity">
    <text evidence="7">Belongs to the PI3/PI4-kinase family.</text>
</comment>
<dbReference type="GO" id="GO:0005942">
    <property type="term" value="C:phosphatidylinositol 3-kinase complex"/>
    <property type="evidence" value="ECO:0007669"/>
    <property type="project" value="TreeGrafter"/>
</dbReference>
<dbReference type="GO" id="GO:0043491">
    <property type="term" value="P:phosphatidylinositol 3-kinase/protein kinase B signal transduction"/>
    <property type="evidence" value="ECO:0007669"/>
    <property type="project" value="TreeGrafter"/>
</dbReference>
<evidence type="ECO:0000256" key="7">
    <source>
        <dbReference type="PROSITE-ProRule" id="PRU00880"/>
    </source>
</evidence>
<keyword evidence="6" id="KW-0067">ATP-binding</keyword>
<dbReference type="InterPro" id="IPR002420">
    <property type="entry name" value="PI3K-type_C2_dom"/>
</dbReference>
<dbReference type="InterPro" id="IPR029071">
    <property type="entry name" value="Ubiquitin-like_domsf"/>
</dbReference>
<dbReference type="PROSITE" id="PS50290">
    <property type="entry name" value="PI3_4_KINASE_3"/>
    <property type="match status" value="1"/>
</dbReference>
<dbReference type="GO" id="GO:0005737">
    <property type="term" value="C:cytoplasm"/>
    <property type="evidence" value="ECO:0007669"/>
    <property type="project" value="TreeGrafter"/>
</dbReference>
<evidence type="ECO:0000256" key="2">
    <source>
        <dbReference type="ARBA" id="ARBA00012073"/>
    </source>
</evidence>
<dbReference type="InterPro" id="IPR011009">
    <property type="entry name" value="Kinase-like_dom_sf"/>
</dbReference>
<dbReference type="Pfam" id="PF00792">
    <property type="entry name" value="PI3K_C2"/>
    <property type="match status" value="1"/>
</dbReference>
<dbReference type="SUPFAM" id="SSF56112">
    <property type="entry name" value="Protein kinase-like (PK-like)"/>
    <property type="match status" value="1"/>
</dbReference>
<dbReference type="GO" id="GO:0035005">
    <property type="term" value="F:1-phosphatidylinositol-4-phosphate 3-kinase activity"/>
    <property type="evidence" value="ECO:0007669"/>
    <property type="project" value="TreeGrafter"/>
</dbReference>
<protein>
    <recommendedName>
        <fullName evidence="2">phosphatidylinositol 3-kinase</fullName>
        <ecNumber evidence="2">2.7.1.137</ecNumber>
    </recommendedName>
</protein>
<dbReference type="Gene3D" id="3.10.20.770">
    <property type="match status" value="1"/>
</dbReference>
<dbReference type="Pfam" id="PF02192">
    <property type="entry name" value="PI3K_p85B"/>
    <property type="match status" value="1"/>
</dbReference>
<dbReference type="FunFam" id="1.10.1070.11:FF:000001">
    <property type="entry name" value="Phosphatidylinositol 4,5-bisphosphate 3-kinase catalytic subunit"/>
    <property type="match status" value="1"/>
</dbReference>
<dbReference type="InterPro" id="IPR003113">
    <property type="entry name" value="PI3K_ABD"/>
</dbReference>
<dbReference type="GO" id="GO:0016477">
    <property type="term" value="P:cell migration"/>
    <property type="evidence" value="ECO:0007669"/>
    <property type="project" value="TreeGrafter"/>
</dbReference>
<dbReference type="PROSITE" id="PS51545">
    <property type="entry name" value="PIK_HELICAL"/>
    <property type="match status" value="1"/>
</dbReference>
<dbReference type="Pfam" id="PF00454">
    <property type="entry name" value="PI3_PI4_kinase"/>
    <property type="match status" value="1"/>
</dbReference>
<dbReference type="FunFam" id="3.30.1010.10:FF:000008">
    <property type="entry name" value="Phosphatidylinositol 4,5-bisphosphate 3-kinase catalytic subunit gamma"/>
    <property type="match status" value="1"/>
</dbReference>
<dbReference type="GO" id="GO:0016303">
    <property type="term" value="F:1-phosphatidylinositol-3-kinase activity"/>
    <property type="evidence" value="ECO:0007669"/>
    <property type="project" value="UniProtKB-EC"/>
</dbReference>
<dbReference type="PROSITE" id="PS00916">
    <property type="entry name" value="PI3_4_KINASE_2"/>
    <property type="match status" value="1"/>
</dbReference>
<dbReference type="GO" id="GO:0032060">
    <property type="term" value="P:bleb assembly"/>
    <property type="evidence" value="ECO:0007669"/>
    <property type="project" value="UniProtKB-ARBA"/>
</dbReference>
<dbReference type="InterPro" id="IPR042236">
    <property type="entry name" value="PI3K_accessory_sf"/>
</dbReference>
<dbReference type="CDD" id="cd05165">
    <property type="entry name" value="PI3Kc_I"/>
    <property type="match status" value="1"/>
</dbReference>
<feature type="domain" description="PI3K/PI4K catalytic" evidence="8">
    <location>
        <begin position="753"/>
        <end position="1035"/>
    </location>
</feature>
<sequence>MAPSVYNLWGEEEEETTDIEITCFLPNSIVIPLICKRDATITSIKRDLWMRAKTYPLYKALLDLNFYIFQCINQSAEQEELLDGNRRLCDIKPFWPMLRVVRKASDVEDKVLNSKIGLLIGKSLHELDGLKNPEVEDFRRNNRRICMEIQRDRASWEWEKKALYLFPPQVGASIEIPDNIKRILKANNNMFLATIIFCTSKANQQSVLSADAYEYPSDLVKRAVNKMRQPAEEEDQYMIKVKGKQDYLMGNYPLSQFMYIRNCISTDSRPELLLLKKFDMKVDELFVNPMLTALLQKEDESPSIPPKKGKTLSWDIQERFKVTFHGALNVNIVDKAWLQVRAGVYHGGEKLCQNFLSKDIEGPDPVWNEEFCADIEVCNLPRMARLCILICTNKQKGKPSGKGSKANKNIKRESIPLAWVNTTFFNYQHNLQTGKVKFYMWPASEDFDLNPLGCVGSNPDHDDATSIEVSFHSYRAAHKGTVSYPPFDTVIERAATIAATEETYLSHVSINDQKLEELRTMVEKEPLEPLSEQENNDLWNARQDCRDHIPHSLPRLLTCVRWSDKDCVAQMQALLQIWPELKPEEAMELLDYRYPDLSVRKFAVECLNNLVDSQLSQYLLQLVQALKYETHLDCELGQFLLRRALANQRIGHFLFWHLRAEMHQPAVSTRFGLMLEAYCRGSIAHMASLIRQVESLNKMKSVNELIKSKNATKQSSLELQTIMRDILKQESYHEALSNFVSPLSPSYKLKCLRLEKCKFMSSKMRPLWLVFENEDPIGDNIFLMFKNGDDLRQDMLTLQVMQIMDNIWQEEGLDLRLIPYKTLATGNKIGMIQIVTEAETIATIQQSDGGGKLGATFRKAALFNWLRKHNPTDVQFNRAIEDFTLSCAGYCVATYVLGIGDRHNDNIMVKKTGQLFHIDFGHFLGNYKRKFGFKRERVPFVLVHDFVHVITRGKGSNTTTEFETFRKCCEQAFMILRQQGNLLINLFAMMLSSGIPELSDETIKYLRDTLVLDRSDEEALKHFKGKFTEALKNSWKTSLDWWAHIIAHRNETKKKD</sequence>
<feature type="domain" description="C2 PI3K-type" evidence="12">
    <location>
        <begin position="316"/>
        <end position="472"/>
    </location>
</feature>
<dbReference type="Gene3D" id="1.25.40.70">
    <property type="entry name" value="Phosphatidylinositol 3-kinase, accessory domain (PIK)"/>
    <property type="match status" value="1"/>
</dbReference>
<feature type="domain" description="PIK helical" evidence="10">
    <location>
        <begin position="504"/>
        <end position="681"/>
    </location>
</feature>
<dbReference type="Pfam" id="PF00794">
    <property type="entry name" value="PI3K_rbd"/>
    <property type="match status" value="1"/>
</dbReference>
<gene>
    <name evidence="13" type="primary">Pik3cb</name>
</gene>
<organism evidence="13">
    <name type="scientific">Patiria pectinifera</name>
    <name type="common">Starfish</name>
    <name type="synonym">Asterina pectinifera</name>
    <dbReference type="NCBI Taxonomy" id="7594"/>
    <lineage>
        <taxon>Eukaryota</taxon>
        <taxon>Metazoa</taxon>
        <taxon>Echinodermata</taxon>
        <taxon>Eleutherozoa</taxon>
        <taxon>Asterozoa</taxon>
        <taxon>Asteroidea</taxon>
        <taxon>Valvatacea</taxon>
        <taxon>Valvatida</taxon>
        <taxon>Asterinidae</taxon>
        <taxon>Patiria</taxon>
    </lineage>
</organism>
<evidence type="ECO:0000313" key="13">
    <source>
        <dbReference type="EMBL" id="BAQ19553.1"/>
    </source>
</evidence>
<dbReference type="InterPro" id="IPR016024">
    <property type="entry name" value="ARM-type_fold"/>
</dbReference>
<dbReference type="EMBL" id="LC017893">
    <property type="protein sequence ID" value="BAQ19553.1"/>
    <property type="molecule type" value="mRNA"/>
</dbReference>
<dbReference type="Pfam" id="PF00613">
    <property type="entry name" value="PI3Ka"/>
    <property type="match status" value="1"/>
</dbReference>
<dbReference type="InterPro" id="IPR015433">
    <property type="entry name" value="PI3/4_kinase"/>
</dbReference>
<feature type="domain" description="PI3K-RBD" evidence="11">
    <location>
        <begin position="188"/>
        <end position="276"/>
    </location>
</feature>
<comment type="catalytic activity">
    <reaction evidence="1">
        <text>a 1,2-diacyl-sn-glycero-3-phospho-(1D-myo-inositol) + ATP = a 1,2-diacyl-sn-glycero-3-phospho-(1D-myo-inositol-3-phosphate) + ADP + H(+)</text>
        <dbReference type="Rhea" id="RHEA:12709"/>
        <dbReference type="ChEBI" id="CHEBI:15378"/>
        <dbReference type="ChEBI" id="CHEBI:30616"/>
        <dbReference type="ChEBI" id="CHEBI:57880"/>
        <dbReference type="ChEBI" id="CHEBI:58088"/>
        <dbReference type="ChEBI" id="CHEBI:456216"/>
        <dbReference type="EC" id="2.7.1.137"/>
    </reaction>
</comment>
<dbReference type="InterPro" id="IPR000341">
    <property type="entry name" value="PI3K_Ras-bd_dom"/>
</dbReference>
<keyword evidence="5" id="KW-0418">Kinase</keyword>
<dbReference type="PROSITE" id="PS51544">
    <property type="entry name" value="PI3K_ABD"/>
    <property type="match status" value="1"/>
</dbReference>
<evidence type="ECO:0000256" key="3">
    <source>
        <dbReference type="ARBA" id="ARBA00022679"/>
    </source>
</evidence>
<evidence type="ECO:0000259" key="12">
    <source>
        <dbReference type="PROSITE" id="PS51547"/>
    </source>
</evidence>
<dbReference type="PROSITE" id="PS00915">
    <property type="entry name" value="PI3_4_KINASE_1"/>
    <property type="match status" value="1"/>
</dbReference>
<dbReference type="SMART" id="SM00142">
    <property type="entry name" value="PI3K_C2"/>
    <property type="match status" value="1"/>
</dbReference>
<evidence type="ECO:0000256" key="6">
    <source>
        <dbReference type="ARBA" id="ARBA00022840"/>
    </source>
</evidence>
<name>A0A0C6DWC1_PATPE</name>
<evidence type="ECO:0000256" key="5">
    <source>
        <dbReference type="ARBA" id="ARBA00022777"/>
    </source>
</evidence>
<feature type="domain" description="PI3K-ABD" evidence="9">
    <location>
        <begin position="15"/>
        <end position="104"/>
    </location>
</feature>
<dbReference type="PROSITE" id="PS51546">
    <property type="entry name" value="PI3K_RBD"/>
    <property type="match status" value="1"/>
</dbReference>
<dbReference type="InterPro" id="IPR035892">
    <property type="entry name" value="C2_domain_sf"/>
</dbReference>
<dbReference type="InterPro" id="IPR018936">
    <property type="entry name" value="PI3/4_kinase_CS"/>
</dbReference>
<dbReference type="SUPFAM" id="SSF54236">
    <property type="entry name" value="Ubiquitin-like"/>
    <property type="match status" value="1"/>
</dbReference>
<dbReference type="InterPro" id="IPR000403">
    <property type="entry name" value="PI3/4_kinase_cat_dom"/>
</dbReference>
<dbReference type="InterPro" id="IPR001263">
    <property type="entry name" value="PI3K_accessory_dom"/>
</dbReference>
<dbReference type="GO" id="GO:0050920">
    <property type="term" value="P:regulation of chemotaxis"/>
    <property type="evidence" value="ECO:0007669"/>
    <property type="project" value="UniProtKB-ARBA"/>
</dbReference>
<dbReference type="SMART" id="SM00143">
    <property type="entry name" value="PI3K_p85B"/>
    <property type="match status" value="1"/>
</dbReference>
<dbReference type="GO" id="GO:0005524">
    <property type="term" value="F:ATP binding"/>
    <property type="evidence" value="ECO:0007669"/>
    <property type="project" value="UniProtKB-KW"/>
</dbReference>
<dbReference type="PANTHER" id="PTHR10048:SF118">
    <property type="entry name" value="PI-3 KINASE"/>
    <property type="match status" value="1"/>
</dbReference>
<dbReference type="PANTHER" id="PTHR10048">
    <property type="entry name" value="PHOSPHATIDYLINOSITOL KINASE"/>
    <property type="match status" value="1"/>
</dbReference>
<keyword evidence="3" id="KW-0808">Transferase</keyword>
<dbReference type="SUPFAM" id="SSF48371">
    <property type="entry name" value="ARM repeat"/>
    <property type="match status" value="1"/>
</dbReference>
<dbReference type="SMART" id="SM00145">
    <property type="entry name" value="PI3Ka"/>
    <property type="match status" value="1"/>
</dbReference>